<feature type="domain" description="Gliding motility protein SprA N-terminal" evidence="1">
    <location>
        <begin position="138"/>
        <end position="408"/>
    </location>
</feature>
<evidence type="ECO:0000313" key="3">
    <source>
        <dbReference type="Proteomes" id="UP001597510"/>
    </source>
</evidence>
<accession>A0ABW5J6R4</accession>
<name>A0ABW5J6R4_9BACT</name>
<dbReference type="InterPro" id="IPR026377">
    <property type="entry name" value="Cell_surface_SprA"/>
</dbReference>
<evidence type="ECO:0000259" key="1">
    <source>
        <dbReference type="Pfam" id="PF14349"/>
    </source>
</evidence>
<dbReference type="InterPro" id="IPR025684">
    <property type="entry name" value="SprA_N_dom"/>
</dbReference>
<dbReference type="EMBL" id="JBHULC010000009">
    <property type="protein sequence ID" value="MFD2521340.1"/>
    <property type="molecule type" value="Genomic_DNA"/>
</dbReference>
<evidence type="ECO:0000313" key="2">
    <source>
        <dbReference type="EMBL" id="MFD2521340.1"/>
    </source>
</evidence>
<dbReference type="NCBIfam" id="TIGR04189">
    <property type="entry name" value="surface_SprA"/>
    <property type="match status" value="1"/>
</dbReference>
<sequence>MFGQPFVKNFTLFFILFFSFVLVSEKADAQLLGRKKNATTKADTLRTDSLAVPEKDTIIARTGREPAYRWQDRYLNRYAQAVPQSPFYLKDPNNITTDFSVSPTSSDISITEKAGKGIDYKLPQSLTFNEYSSLQNAYVRKSILREYEELQDGKSATTGKGLRPLLQKNPIVDRIFGGNMMDKLKPNGFVTLDFKIIHQFIDNPVIPIIQRRQTYFNFDEQININFNGQIGEKLGMLTNLDTKAAFNFENQLKLNFKNQPEDILQKVEAGNISMPVKSQLIPGVQNLFGVKAGFKLGKLDVTQVVAQQRSKTESIVLNGGTQNRTFEIRSDSYEENRHFFLAQFFRGNYEKALRNLPLVLSGVKITRLEVYVTNRTNSVESMRNLLAFTDLGDLKSGTSYKPADNETTSLFKNLNNNPGIRKLDSTSSSPALSALGLKKGIDYEILRGAKRLTEREFKYHDELGYLSLVTPLRNDEVLAVAFEYTYNGQKYKVGELTEDYSIRREDEAIILKLVKSSTIRNRTNAPMWDLMMKNIYSLGVPGIGKQGFQLRIIYKDDRTGIDNPNLQEGKTLKDVPLVRVMNLDNLNPNNDPQPGGDGNFDFIEDVTIDAKMGRLIFPVLEPFGSHLSSKFALDEQILRDKYVYNELYRTTLTDAQQVTTKNKFFIRGSLQASNSSEIMLPLGASGASVRVYAGGVQLQEGVDYTIEPQLGRIKIMNQSVLNSARQIRIEWERPDLFNTQIRMMLGTRLDYNLSKDIHIGATAMTLRESTPAFMTRIAIGQEPVNNTIVGLDINYRKDARFLTRFLDALPLIQTKEMSSIQFTAEYAKLFPSVNNKRINGNAMIDDFEATRNINDLTRQPTRWRPGSVPEPLRGNAISYNQNYKRAKISVYTIDQTTYFDGGFGGEGGNVLPPQVQESANANLYERAFTPQQIFPGRSIPTYGQSVPVTVLDVSYFPSERGMYNYNPRLTSEGLLSNPKDNFGSIMRGITADNDFDNANTEYLTFWMLDPFKDVVRDGSPNGNKANTSGGKLKFHLGDISEDFIPDGRNSFENGLPANDSVSVQSKPDQTPWGFVPKVQFMTDAFDNQPGSRAKQDVGLDGMNNEQERDFPHIKTFLGNITNASARAIAEKDPSADDFKFFTDPSFTANQSLVERFKNYLGVENNSPQSNASTTGPTLANSVMPDKEDINGDNTINDVENYYEYEIDLAPNRLTVGNGFIVDQVTVQGTQATWYLFRVPIKQFTRKFGDINGFKSIRFMRMMLTDFEQPVVLRFASLQLESNQYRIYDKNLTQGGLTEVPEPYDAKFKMGVVNIEENGCAEDGQSCNIKDGKTPYKVPPGFIRDQDITQQQFNVKFNEQSMSLAVTNLRDGDSRGVFRNTRIDMINYKRLRMFIHAENEANDEKTVGGAFIRIGTDLNQHYYEIEIPQLKITPNGSLDENVIWPKENWLDVALQDLVALKGERNRQAVNITVPYSGTTTGIMDDGTEGNTYKITVLGNPDLSAILTIMVGLRNPKSEDEQPNTYTVWMNELRAYGFDQTSGDAGLLAANIKLADIATVSINANLKTFGFGGVQDKISERARETGKGFGVASNIELDKFFPENWGLKIPFFVNFDQQTVTPHFNPLDPDMPLENALNNIDDPVRREAYKRMVIDNSVRKGFNFSNVRKIKTREGALPHFYDIENFSFTYAQNNVNRSNILIDDYSLNQHKGGFTYQYQPKQINWEPFKNNKSMERPFLYWLKDFNLSPIPTVMAFRTDFDKSFARTMLRNADLSTDGVAPYFEKYFLMNRNYDLQWNLTKSILFNYTATMNAIVDEPYGDINTETKARELRQSILGFGRAKNFYQEMRFTYRLPLDKFFLLDWMTADAKYNNNFGYQAMALNLIDEESNRFGNTIRNGRDRGIRGKIDFVKLYNKVKYLKFANSPTPKTKRFTRNPGNDEDIEVAPNNVAKAFTRLLMAVRGIDYDYSIVETTILPGFMPTPKFFGLGEDGAPGLGFVLGNQYTKDKNFLTEGANFQEIAASKGWLSKTKTQTDPFVQTKQKKFSYRTTIEPFKDFRMQISGNFSRGDSYQEYYIVDSTGRYSSTSPVRNGNFSTSFWSFNTFFARMTKDDIRNNYNYSIFNNMRDYRQHFAEKLRSMQSSEQGAYDLNSQDVLVPSFIAAYSGKGKDLDLTKFPFSKGFRFPMPNWRIDYSGLANLEPFKKLFTSISISHSYSSTYSVGNYTSSLDYGSAVVNLMIQNYPYMPNENSKQQSIVRDGLFVPIFVMSTISLEEKFQPFIGVQFTTKSKITGRFDWNRERRAALNLSNSQVAEYSSSDLVFNLGFKKSGVKLPLRGRDGKVITLKNDLNFQFAFTIRDAKAIQRRLDGDPQPTQGNYNLQWGPRITYQVNKRVLLNFYIDHMNNRPFVTNFSFPRTTTTGGINVRFSLSDM</sequence>
<dbReference type="Pfam" id="PF14349">
    <property type="entry name" value="SprA_N"/>
    <property type="match status" value="2"/>
</dbReference>
<keyword evidence="3" id="KW-1185">Reference proteome</keyword>
<comment type="caution">
    <text evidence="2">The sequence shown here is derived from an EMBL/GenBank/DDBJ whole genome shotgun (WGS) entry which is preliminary data.</text>
</comment>
<gene>
    <name evidence="2" type="primary">sprA</name>
    <name evidence="2" type="ORF">ACFSR2_10615</name>
</gene>
<organism evidence="2 3">
    <name type="scientific">Emticicia soli</name>
    <dbReference type="NCBI Taxonomy" id="2027878"/>
    <lineage>
        <taxon>Bacteria</taxon>
        <taxon>Pseudomonadati</taxon>
        <taxon>Bacteroidota</taxon>
        <taxon>Cytophagia</taxon>
        <taxon>Cytophagales</taxon>
        <taxon>Leadbetterellaceae</taxon>
        <taxon>Emticicia</taxon>
    </lineage>
</organism>
<feature type="domain" description="Gliding motility protein SprA N-terminal" evidence="1">
    <location>
        <begin position="1119"/>
        <end position="1635"/>
    </location>
</feature>
<proteinExistence type="predicted"/>
<reference evidence="3" key="1">
    <citation type="journal article" date="2019" name="Int. J. Syst. Evol. Microbiol.">
        <title>The Global Catalogue of Microorganisms (GCM) 10K type strain sequencing project: providing services to taxonomists for standard genome sequencing and annotation.</title>
        <authorList>
            <consortium name="The Broad Institute Genomics Platform"/>
            <consortium name="The Broad Institute Genome Sequencing Center for Infectious Disease"/>
            <person name="Wu L."/>
            <person name="Ma J."/>
        </authorList>
    </citation>
    <scope>NUCLEOTIDE SEQUENCE [LARGE SCALE GENOMIC DNA]</scope>
    <source>
        <strain evidence="3">KCTC 52344</strain>
    </source>
</reference>
<protein>
    <submittedName>
        <fullName evidence="2">Cell surface protein SprA</fullName>
    </submittedName>
</protein>
<dbReference type="Proteomes" id="UP001597510">
    <property type="component" value="Unassembled WGS sequence"/>
</dbReference>
<dbReference type="RefSeq" id="WP_340237039.1">
    <property type="nucleotide sequence ID" value="NZ_JBBEWC010000007.1"/>
</dbReference>